<name>A0A067H957_CITSI</name>
<comment type="similarity">
    <text evidence="3">Belongs to the DPH4 family.</text>
</comment>
<dbReference type="GO" id="GO:0046872">
    <property type="term" value="F:metal ion binding"/>
    <property type="evidence" value="ECO:0007669"/>
    <property type="project" value="UniProtKB-KW"/>
</dbReference>
<dbReference type="SMART" id="SM00271">
    <property type="entry name" value="DnaJ"/>
    <property type="match status" value="1"/>
</dbReference>
<keyword evidence="10" id="KW-1185">Reference proteome</keyword>
<evidence type="ECO:0008006" key="11">
    <source>
        <dbReference type="Google" id="ProtNLM"/>
    </source>
</evidence>
<dbReference type="Pfam" id="PF05207">
    <property type="entry name" value="Zn_ribbon_CSL"/>
    <property type="match status" value="1"/>
</dbReference>
<dbReference type="STRING" id="2711.A0A067H957"/>
<sequence length="182" mass="20482">MIFGERAIEETHYDILSVRVDASYEEIRTGYRSAILNYHPDKLQNTSELSDHDHESGDRFLKVQKAWEILSNSRSRAVYDSELRALRQGMIAAEDVSLEDMMIEDNGEVLDLFYKCRCGDCFSIDSMELDDMGYTLLKNGNKISLQSPDTSPASVILPCGSCSLHVRLLVNADIEVTADGHL</sequence>
<dbReference type="GO" id="GO:0005634">
    <property type="term" value="C:nucleus"/>
    <property type="evidence" value="ECO:0007669"/>
    <property type="project" value="UniProtKB-SubCell"/>
</dbReference>
<keyword evidence="4" id="KW-0479">Metal-binding</keyword>
<dbReference type="InterPro" id="IPR044248">
    <property type="entry name" value="DPH3/4-like"/>
</dbReference>
<dbReference type="SMR" id="A0A067H957"/>
<dbReference type="Proteomes" id="UP000027120">
    <property type="component" value="Unassembled WGS sequence"/>
</dbReference>
<organism evidence="9 10">
    <name type="scientific">Citrus sinensis</name>
    <name type="common">Sweet orange</name>
    <name type="synonym">Citrus aurantium var. sinensis</name>
    <dbReference type="NCBI Taxonomy" id="2711"/>
    <lineage>
        <taxon>Eukaryota</taxon>
        <taxon>Viridiplantae</taxon>
        <taxon>Streptophyta</taxon>
        <taxon>Embryophyta</taxon>
        <taxon>Tracheophyta</taxon>
        <taxon>Spermatophyta</taxon>
        <taxon>Magnoliopsida</taxon>
        <taxon>eudicotyledons</taxon>
        <taxon>Gunneridae</taxon>
        <taxon>Pentapetalae</taxon>
        <taxon>rosids</taxon>
        <taxon>malvids</taxon>
        <taxon>Sapindales</taxon>
        <taxon>Rutaceae</taxon>
        <taxon>Aurantioideae</taxon>
        <taxon>Citrus</taxon>
    </lineage>
</organism>
<dbReference type="SUPFAM" id="SSF144217">
    <property type="entry name" value="CSL zinc finger"/>
    <property type="match status" value="1"/>
</dbReference>
<keyword evidence="5" id="KW-0408">Iron</keyword>
<evidence type="ECO:0000256" key="3">
    <source>
        <dbReference type="ARBA" id="ARBA00006169"/>
    </source>
</evidence>
<dbReference type="AlphaFoldDB" id="A0A067H957"/>
<dbReference type="GO" id="GO:0005737">
    <property type="term" value="C:cytoplasm"/>
    <property type="evidence" value="ECO:0007669"/>
    <property type="project" value="UniProtKB-SubCell"/>
</dbReference>
<dbReference type="GO" id="GO:0017183">
    <property type="term" value="P:protein histidyl modification to diphthamide"/>
    <property type="evidence" value="ECO:0007669"/>
    <property type="project" value="InterPro"/>
</dbReference>
<feature type="domain" description="J" evidence="7">
    <location>
        <begin position="11"/>
        <end position="83"/>
    </location>
</feature>
<dbReference type="Gene3D" id="3.10.660.10">
    <property type="entry name" value="DPH Zinc finger"/>
    <property type="match status" value="1"/>
</dbReference>
<dbReference type="InterPro" id="IPR036671">
    <property type="entry name" value="DPH_MB_sf"/>
</dbReference>
<dbReference type="CDD" id="cd06257">
    <property type="entry name" value="DnaJ"/>
    <property type="match status" value="1"/>
</dbReference>
<evidence type="ECO:0000256" key="1">
    <source>
        <dbReference type="ARBA" id="ARBA00004123"/>
    </source>
</evidence>
<evidence type="ECO:0000256" key="5">
    <source>
        <dbReference type="ARBA" id="ARBA00023004"/>
    </source>
</evidence>
<proteinExistence type="inferred from homology"/>
<comment type="subcellular location">
    <subcellularLocation>
        <location evidence="2">Cytoplasm</location>
    </subcellularLocation>
    <subcellularLocation>
        <location evidence="1">Nucleus</location>
    </subcellularLocation>
</comment>
<dbReference type="SUPFAM" id="SSF46565">
    <property type="entry name" value="Chaperone J-domain"/>
    <property type="match status" value="1"/>
</dbReference>
<evidence type="ECO:0000256" key="2">
    <source>
        <dbReference type="ARBA" id="ARBA00004496"/>
    </source>
</evidence>
<dbReference type="Gene3D" id="1.10.287.110">
    <property type="entry name" value="DnaJ domain"/>
    <property type="match status" value="1"/>
</dbReference>
<evidence type="ECO:0000256" key="6">
    <source>
        <dbReference type="ARBA" id="ARBA00023242"/>
    </source>
</evidence>
<keyword evidence="6" id="KW-0539">Nucleus</keyword>
<dbReference type="InterPro" id="IPR007872">
    <property type="entry name" value="DPH_MB_dom"/>
</dbReference>
<dbReference type="FunFam" id="3.10.660.10:FF:000003">
    <property type="entry name" value="DNAJ heat shock N-terminal domain-containing protein-like"/>
    <property type="match status" value="1"/>
</dbReference>
<protein>
    <recommendedName>
        <fullName evidence="11">J domain-containing protein</fullName>
    </recommendedName>
</protein>
<dbReference type="InterPro" id="IPR001623">
    <property type="entry name" value="DnaJ_domain"/>
</dbReference>
<evidence type="ECO:0000256" key="4">
    <source>
        <dbReference type="ARBA" id="ARBA00022723"/>
    </source>
</evidence>
<dbReference type="InterPro" id="IPR036869">
    <property type="entry name" value="J_dom_sf"/>
</dbReference>
<accession>A0A067H957</accession>
<feature type="domain" description="DPH-type MB" evidence="8">
    <location>
        <begin position="92"/>
        <end position="171"/>
    </location>
</feature>
<dbReference type="Pfam" id="PF00226">
    <property type="entry name" value="DnaJ"/>
    <property type="match status" value="1"/>
</dbReference>
<reference evidence="9 10" key="1">
    <citation type="submission" date="2014-04" db="EMBL/GenBank/DDBJ databases">
        <authorList>
            <consortium name="International Citrus Genome Consortium"/>
            <person name="Gmitter F."/>
            <person name="Chen C."/>
            <person name="Farmerie W."/>
            <person name="Harkins T."/>
            <person name="Desany B."/>
            <person name="Mohiuddin M."/>
            <person name="Kodira C."/>
            <person name="Borodovsky M."/>
            <person name="Lomsadze A."/>
            <person name="Burns P."/>
            <person name="Jenkins J."/>
            <person name="Prochnik S."/>
            <person name="Shu S."/>
            <person name="Chapman J."/>
            <person name="Pitluck S."/>
            <person name="Schmutz J."/>
            <person name="Rokhsar D."/>
        </authorList>
    </citation>
    <scope>NUCLEOTIDE SEQUENCE</scope>
</reference>
<dbReference type="PROSITE" id="PS51074">
    <property type="entry name" value="DPH_MB"/>
    <property type="match status" value="1"/>
</dbReference>
<dbReference type="EMBL" id="KK784874">
    <property type="protein sequence ID" value="KDO84232.1"/>
    <property type="molecule type" value="Genomic_DNA"/>
</dbReference>
<evidence type="ECO:0000313" key="9">
    <source>
        <dbReference type="EMBL" id="KDO84232.1"/>
    </source>
</evidence>
<dbReference type="PROSITE" id="PS50076">
    <property type="entry name" value="DNAJ_2"/>
    <property type="match status" value="1"/>
</dbReference>
<evidence type="ECO:0000313" key="10">
    <source>
        <dbReference type="Proteomes" id="UP000027120"/>
    </source>
</evidence>
<dbReference type="PANTHER" id="PTHR21454">
    <property type="entry name" value="DPH3 HOMOLOG-RELATED"/>
    <property type="match status" value="1"/>
</dbReference>
<evidence type="ECO:0000259" key="8">
    <source>
        <dbReference type="PROSITE" id="PS51074"/>
    </source>
</evidence>
<gene>
    <name evidence="9" type="ORF">CISIN_1g041019mg</name>
</gene>
<evidence type="ECO:0000259" key="7">
    <source>
        <dbReference type="PROSITE" id="PS50076"/>
    </source>
</evidence>
<dbReference type="PANTHER" id="PTHR21454:SF47">
    <property type="entry name" value="DNAJ HEAT SHOCK N-TERMINAL DOMAIN-CONTAINING PROTEIN"/>
    <property type="match status" value="1"/>
</dbReference>
<dbReference type="PRINTS" id="PR00625">
    <property type="entry name" value="JDOMAIN"/>
</dbReference>